<protein>
    <submittedName>
        <fullName evidence="3">Jg816 protein</fullName>
    </submittedName>
</protein>
<dbReference type="Proteomes" id="UP000838756">
    <property type="component" value="Unassembled WGS sequence"/>
</dbReference>
<evidence type="ECO:0000313" key="4">
    <source>
        <dbReference type="Proteomes" id="UP000838756"/>
    </source>
</evidence>
<feature type="coiled-coil region" evidence="1">
    <location>
        <begin position="175"/>
        <end position="213"/>
    </location>
</feature>
<comment type="caution">
    <text evidence="3">The sequence shown here is derived from an EMBL/GenBank/DDBJ whole genome shotgun (WGS) entry which is preliminary data.</text>
</comment>
<feature type="compositionally biased region" description="Acidic residues" evidence="2">
    <location>
        <begin position="44"/>
        <end position="54"/>
    </location>
</feature>
<organism evidence="3 4">
    <name type="scientific">Pararge aegeria aegeria</name>
    <dbReference type="NCBI Taxonomy" id="348720"/>
    <lineage>
        <taxon>Eukaryota</taxon>
        <taxon>Metazoa</taxon>
        <taxon>Ecdysozoa</taxon>
        <taxon>Arthropoda</taxon>
        <taxon>Hexapoda</taxon>
        <taxon>Insecta</taxon>
        <taxon>Pterygota</taxon>
        <taxon>Neoptera</taxon>
        <taxon>Endopterygota</taxon>
        <taxon>Lepidoptera</taxon>
        <taxon>Glossata</taxon>
        <taxon>Ditrysia</taxon>
        <taxon>Papilionoidea</taxon>
        <taxon>Nymphalidae</taxon>
        <taxon>Satyrinae</taxon>
        <taxon>Satyrini</taxon>
        <taxon>Parargina</taxon>
        <taxon>Pararge</taxon>
    </lineage>
</organism>
<evidence type="ECO:0000256" key="2">
    <source>
        <dbReference type="SAM" id="MobiDB-lite"/>
    </source>
</evidence>
<keyword evidence="4" id="KW-1185">Reference proteome</keyword>
<proteinExistence type="predicted"/>
<dbReference type="OrthoDB" id="6918298at2759"/>
<sequence>MVKTLYPRRVPQPEYPAENPSLNYVQSAPPYLGGGSYRCTQGDDSFDMDNDSIQEVENPFLRRDSIKRTPPALENLQRPHESEIHQPSHTERPENEIKSREETSPSDDRPKKRKKLSSPFALQLGEIKPSIELAKLKLRSDELYNFTRSNKNVHKEVKKFAMEITSLVKQAITRHKHDTYKIQELQKELQEYRETQESRYSKLENELQELRLLNEKRFEGLEKDRREYCYKCSLGNIYNSQNLEINNYEEFSKVVGQIWAEDSFKNIRIDHGDPFKITAENVVYFCDETMERQTRMGKRILSRHPELMEGNKLDCNGGRYTSLRQQTTYKTMDGDQMKEKNIIAFFYDPTKQDGRTQCDVFHMCQKLRDMSEHYKMR</sequence>
<reference evidence="3" key="1">
    <citation type="submission" date="2022-03" db="EMBL/GenBank/DDBJ databases">
        <authorList>
            <person name="Lindestad O."/>
        </authorList>
    </citation>
    <scope>NUCLEOTIDE SEQUENCE</scope>
</reference>
<evidence type="ECO:0000256" key="1">
    <source>
        <dbReference type="SAM" id="Coils"/>
    </source>
</evidence>
<dbReference type="EMBL" id="CAKXAJ010013467">
    <property type="protein sequence ID" value="CAH2215944.1"/>
    <property type="molecule type" value="Genomic_DNA"/>
</dbReference>
<name>A0A8S4QSD3_9NEOP</name>
<feature type="compositionally biased region" description="Basic and acidic residues" evidence="2">
    <location>
        <begin position="77"/>
        <end position="110"/>
    </location>
</feature>
<feature type="non-terminal residue" evidence="3">
    <location>
        <position position="377"/>
    </location>
</feature>
<gene>
    <name evidence="3" type="primary">jg816</name>
    <name evidence="3" type="ORF">PAEG_LOCUS4023</name>
</gene>
<keyword evidence="1" id="KW-0175">Coiled coil</keyword>
<evidence type="ECO:0000313" key="3">
    <source>
        <dbReference type="EMBL" id="CAH2215944.1"/>
    </source>
</evidence>
<feature type="region of interest" description="Disordered" evidence="2">
    <location>
        <begin position="1"/>
        <end position="117"/>
    </location>
</feature>
<accession>A0A8S4QSD3</accession>
<dbReference type="AlphaFoldDB" id="A0A8S4QSD3"/>